<dbReference type="GeneID" id="37141060"/>
<evidence type="ECO:0008006" key="3">
    <source>
        <dbReference type="Google" id="ProtNLM"/>
    </source>
</evidence>
<protein>
    <recommendedName>
        <fullName evidence="3">F-box domain-containing protein</fullName>
    </recommendedName>
</protein>
<evidence type="ECO:0000313" key="2">
    <source>
        <dbReference type="Proteomes" id="UP000248340"/>
    </source>
</evidence>
<organism evidence="1 2">
    <name type="scientific">Aspergillus uvarum CBS 121591</name>
    <dbReference type="NCBI Taxonomy" id="1448315"/>
    <lineage>
        <taxon>Eukaryota</taxon>
        <taxon>Fungi</taxon>
        <taxon>Dikarya</taxon>
        <taxon>Ascomycota</taxon>
        <taxon>Pezizomycotina</taxon>
        <taxon>Eurotiomycetes</taxon>
        <taxon>Eurotiomycetidae</taxon>
        <taxon>Eurotiales</taxon>
        <taxon>Aspergillaceae</taxon>
        <taxon>Aspergillus</taxon>
        <taxon>Aspergillus subgen. Circumdati</taxon>
    </lineage>
</organism>
<name>A0A319BUR5_9EURO</name>
<keyword evidence="2" id="KW-1185">Reference proteome</keyword>
<dbReference type="EMBL" id="KZ821765">
    <property type="protein sequence ID" value="PYH76171.1"/>
    <property type="molecule type" value="Genomic_DNA"/>
</dbReference>
<accession>A0A319BUR5</accession>
<dbReference type="VEuPathDB" id="FungiDB:BO82DRAFT_387499"/>
<dbReference type="OrthoDB" id="72726at2759"/>
<reference evidence="1 2" key="1">
    <citation type="submission" date="2016-12" db="EMBL/GenBank/DDBJ databases">
        <title>The genomes of Aspergillus section Nigri reveals drivers in fungal speciation.</title>
        <authorList>
            <consortium name="DOE Joint Genome Institute"/>
            <person name="Vesth T.C."/>
            <person name="Nybo J."/>
            <person name="Theobald S."/>
            <person name="Brandl J."/>
            <person name="Frisvad J.C."/>
            <person name="Nielsen K.F."/>
            <person name="Lyhne E.K."/>
            <person name="Kogle M.E."/>
            <person name="Kuo A."/>
            <person name="Riley R."/>
            <person name="Clum A."/>
            <person name="Nolan M."/>
            <person name="Lipzen A."/>
            <person name="Salamov A."/>
            <person name="Henrissat B."/>
            <person name="Wiebenga A."/>
            <person name="De Vries R.P."/>
            <person name="Grigoriev I.V."/>
            <person name="Mortensen U.H."/>
            <person name="Andersen M.R."/>
            <person name="Baker S.E."/>
        </authorList>
    </citation>
    <scope>NUCLEOTIDE SEQUENCE [LARGE SCALE GENOMIC DNA]</scope>
    <source>
        <strain evidence="1 2">CBS 121591</strain>
    </source>
</reference>
<evidence type="ECO:0000313" key="1">
    <source>
        <dbReference type="EMBL" id="PYH76171.1"/>
    </source>
</evidence>
<sequence>MTSSTRDSGESAPVEHSSRLMLLPGELRNLVYTHLFAATRLSFGERILSRLTFITVKPAPNSLAILRACRLTYEETTGLWLGQVILSFETVEGMLDKLSPLPPATQGLIQYGTGWQKLRFLAPDSDMLAFAKIDMFMADPYWRKPQPKIWNHMTAHCDGEASGVGKTLPDGCSQELFGVNADAELLREEEVENELLVMVCRGRGADIQSALSPPPGYDIREWAGTMTWSGIKRQCRFGASDDVDDDDGFLFEDPPEEFLIDSYVDVNKYVHFRIKYPDGTLS</sequence>
<proteinExistence type="predicted"/>
<dbReference type="AlphaFoldDB" id="A0A319BUR5"/>
<gene>
    <name evidence="1" type="ORF">BO82DRAFT_387499</name>
</gene>
<dbReference type="RefSeq" id="XP_025486371.1">
    <property type="nucleotide sequence ID" value="XM_025638318.1"/>
</dbReference>
<dbReference type="Proteomes" id="UP000248340">
    <property type="component" value="Unassembled WGS sequence"/>
</dbReference>